<dbReference type="GO" id="GO:0003677">
    <property type="term" value="F:DNA binding"/>
    <property type="evidence" value="ECO:0007669"/>
    <property type="project" value="UniProtKB-KW"/>
</dbReference>
<dbReference type="SUPFAM" id="SSF47823">
    <property type="entry name" value="lambda integrase-like, N-terminal domain"/>
    <property type="match status" value="1"/>
</dbReference>
<evidence type="ECO:0000256" key="1">
    <source>
        <dbReference type="ARBA" id="ARBA00023125"/>
    </source>
</evidence>
<accession>A0A6J8DJ40</accession>
<name>A0A6J8DJ40_MYTCO</name>
<dbReference type="Proteomes" id="UP000507470">
    <property type="component" value="Unassembled WGS sequence"/>
</dbReference>
<reference evidence="3 4" key="1">
    <citation type="submission" date="2020-06" db="EMBL/GenBank/DDBJ databases">
        <authorList>
            <person name="Li R."/>
            <person name="Bekaert M."/>
        </authorList>
    </citation>
    <scope>NUCLEOTIDE SEQUENCE [LARGE SCALE GENOMIC DNA]</scope>
    <source>
        <strain evidence="4">wild</strain>
    </source>
</reference>
<dbReference type="EMBL" id="CACVKT020007419">
    <property type="protein sequence ID" value="CAC5407442.1"/>
    <property type="molecule type" value="Genomic_DNA"/>
</dbReference>
<gene>
    <name evidence="3" type="ORF">MCOR_40919</name>
</gene>
<dbReference type="InterPro" id="IPR052925">
    <property type="entry name" value="Phage_Integrase-like_Recomb"/>
</dbReference>
<sequence>MAKNTWTTYKTALESLEKFSKEYDLNVSRPVQIDVLTRFIAYLSDSGLTSSTITTYLSGISHKHKLLGVIDTTYTFIVTKMLEGVRRKRPKLSDIRAPVTLEIIQSLPSVCSSHNESCMFASAFSLAFNALLRIGEFMADTNTDIGVHTLFINDLSLKFSNNKYKWHLKFRSSKADQRDEINHGLVICHPNMTAQESDLFRHDGVHLSDVGICLVAIKKTGKQIQPEIMIFGLNGVSFIVEGELFDSSKIT</sequence>
<keyword evidence="1" id="KW-0238">DNA-binding</keyword>
<feature type="domain" description="Core-binding (CB)" evidence="2">
    <location>
        <begin position="1"/>
        <end position="68"/>
    </location>
</feature>
<evidence type="ECO:0000313" key="4">
    <source>
        <dbReference type="Proteomes" id="UP000507470"/>
    </source>
</evidence>
<protein>
    <recommendedName>
        <fullName evidence="2">Core-binding (CB) domain-containing protein</fullName>
    </recommendedName>
</protein>
<keyword evidence="4" id="KW-1185">Reference proteome</keyword>
<dbReference type="OrthoDB" id="6110137at2759"/>
<dbReference type="PANTHER" id="PTHR34605:SF3">
    <property type="entry name" value="P CELL-TYPE AGGLUTINATION PROTEIN MAP4-LIKE-RELATED"/>
    <property type="match status" value="1"/>
</dbReference>
<dbReference type="PROSITE" id="PS51900">
    <property type="entry name" value="CB"/>
    <property type="match status" value="1"/>
</dbReference>
<evidence type="ECO:0000313" key="3">
    <source>
        <dbReference type="EMBL" id="CAC5407442.1"/>
    </source>
</evidence>
<dbReference type="Gene3D" id="1.10.150.130">
    <property type="match status" value="1"/>
</dbReference>
<evidence type="ECO:0000259" key="2">
    <source>
        <dbReference type="PROSITE" id="PS51900"/>
    </source>
</evidence>
<dbReference type="AlphaFoldDB" id="A0A6J8DJ40"/>
<dbReference type="InterPro" id="IPR010998">
    <property type="entry name" value="Integrase_recombinase_N"/>
</dbReference>
<dbReference type="PANTHER" id="PTHR34605">
    <property type="entry name" value="PHAGE_INTEGRASE DOMAIN-CONTAINING PROTEIN"/>
    <property type="match status" value="1"/>
</dbReference>
<dbReference type="InterPro" id="IPR044068">
    <property type="entry name" value="CB"/>
</dbReference>
<organism evidence="3 4">
    <name type="scientific">Mytilus coruscus</name>
    <name type="common">Sea mussel</name>
    <dbReference type="NCBI Taxonomy" id="42192"/>
    <lineage>
        <taxon>Eukaryota</taxon>
        <taxon>Metazoa</taxon>
        <taxon>Spiralia</taxon>
        <taxon>Lophotrochozoa</taxon>
        <taxon>Mollusca</taxon>
        <taxon>Bivalvia</taxon>
        <taxon>Autobranchia</taxon>
        <taxon>Pteriomorphia</taxon>
        <taxon>Mytilida</taxon>
        <taxon>Mytiloidea</taxon>
        <taxon>Mytilidae</taxon>
        <taxon>Mytilinae</taxon>
        <taxon>Mytilus</taxon>
    </lineage>
</organism>
<proteinExistence type="predicted"/>